<dbReference type="EC" id="2.5.1.78" evidence="3 7"/>
<feature type="binding site" evidence="7">
    <location>
        <begin position="60"/>
        <end position="62"/>
    </location>
    <ligand>
        <name>5-amino-6-(D-ribitylamino)uracil</name>
        <dbReference type="ChEBI" id="CHEBI:15934"/>
    </ligand>
</feature>
<evidence type="ECO:0000256" key="4">
    <source>
        <dbReference type="ARBA" id="ARBA00022619"/>
    </source>
</evidence>
<dbReference type="EMBL" id="JAPKHW010000020">
    <property type="protein sequence ID" value="MCX4148232.1"/>
    <property type="molecule type" value="Genomic_DNA"/>
</dbReference>
<dbReference type="NCBIfam" id="NF009084">
    <property type="entry name" value="PRK12419.1"/>
    <property type="match status" value="1"/>
</dbReference>
<feature type="binding site" evidence="7">
    <location>
        <position position="131"/>
    </location>
    <ligand>
        <name>(2S)-2-hydroxy-3-oxobutyl phosphate</name>
        <dbReference type="ChEBI" id="CHEBI:58830"/>
    </ligand>
</feature>
<feature type="active site" description="Proton donor" evidence="7">
    <location>
        <position position="92"/>
    </location>
</feature>
<dbReference type="GO" id="GO:0009349">
    <property type="term" value="C:riboflavin synthase complex"/>
    <property type="evidence" value="ECO:0007669"/>
    <property type="project" value="InterPro"/>
</dbReference>
<dbReference type="SUPFAM" id="SSF52121">
    <property type="entry name" value="Lumazine synthase"/>
    <property type="match status" value="1"/>
</dbReference>
<evidence type="ECO:0000256" key="5">
    <source>
        <dbReference type="ARBA" id="ARBA00022679"/>
    </source>
</evidence>
<dbReference type="PANTHER" id="PTHR21058:SF0">
    <property type="entry name" value="6,7-DIMETHYL-8-RIBITYLLUMAZINE SYNTHASE"/>
    <property type="match status" value="1"/>
</dbReference>
<sequence>MLNSHTTTHTSSSSRSQRIAFVQACWHKDIVDRCRTSFVAELAQAGYAESDCDFFEVAGAFEIPLHAKILAQSGKYAAVVCAGLVVDGGIYRHEFVGQAVISGLMQVQLETGTPVLSAVLTPHHFHSSEEHTNFFLAHFEVKGAEVARACIQTVETIAALRNSRECAPAAQAA</sequence>
<evidence type="ECO:0000313" key="10">
    <source>
        <dbReference type="Proteomes" id="UP001209412"/>
    </source>
</evidence>
<evidence type="ECO:0000313" key="11">
    <source>
        <dbReference type="Proteomes" id="UP001242288"/>
    </source>
</evidence>
<feature type="binding site" evidence="7">
    <location>
        <position position="117"/>
    </location>
    <ligand>
        <name>5-amino-6-(D-ribitylamino)uracil</name>
        <dbReference type="ChEBI" id="CHEBI:15934"/>
    </ligand>
</feature>
<evidence type="ECO:0000313" key="9">
    <source>
        <dbReference type="EMBL" id="MDQ6410050.1"/>
    </source>
</evidence>
<dbReference type="GO" id="GO:0005829">
    <property type="term" value="C:cytosol"/>
    <property type="evidence" value="ECO:0007669"/>
    <property type="project" value="TreeGrafter"/>
</dbReference>
<dbReference type="Gene3D" id="3.40.50.960">
    <property type="entry name" value="Lumazine/riboflavin synthase"/>
    <property type="match status" value="1"/>
</dbReference>
<organism evidence="9 11">
    <name type="scientific">Paraburkholderia madseniana</name>
    <dbReference type="NCBI Taxonomy" id="2599607"/>
    <lineage>
        <taxon>Bacteria</taxon>
        <taxon>Pseudomonadati</taxon>
        <taxon>Pseudomonadota</taxon>
        <taxon>Betaproteobacteria</taxon>
        <taxon>Burkholderiales</taxon>
        <taxon>Burkholderiaceae</taxon>
        <taxon>Paraburkholderia</taxon>
    </lineage>
</organism>
<dbReference type="Proteomes" id="UP001209412">
    <property type="component" value="Unassembled WGS sequence"/>
</dbReference>
<dbReference type="AlphaFoldDB" id="A0AAP5BGE0"/>
<keyword evidence="5 7" id="KW-0808">Transferase</keyword>
<dbReference type="InterPro" id="IPR002180">
    <property type="entry name" value="LS/RS"/>
</dbReference>
<protein>
    <recommendedName>
        <fullName evidence="3 7">6,7-dimethyl-8-ribityllumazine synthase</fullName>
        <shortName evidence="7">DMRL synthase</shortName>
        <shortName evidence="7">LS</shortName>
        <shortName evidence="7">Lumazine synthase</shortName>
        <ecNumber evidence="3 7">2.5.1.78</ecNumber>
    </recommendedName>
</protein>
<dbReference type="EMBL" id="JAMXWF010000020">
    <property type="protein sequence ID" value="MDQ6410050.1"/>
    <property type="molecule type" value="Genomic_DNA"/>
</dbReference>
<dbReference type="HAMAP" id="MF_00178">
    <property type="entry name" value="Lumazine_synth"/>
    <property type="match status" value="1"/>
</dbReference>
<reference evidence="9" key="1">
    <citation type="submission" date="2022-06" db="EMBL/GenBank/DDBJ databases">
        <title>PHB producers.</title>
        <authorList>
            <person name="Besaury L."/>
        </authorList>
    </citation>
    <scope>NUCLEOTIDE SEQUENCE</scope>
    <source>
        <strain evidence="9 10">SEWS6</strain>
    </source>
</reference>
<dbReference type="PANTHER" id="PTHR21058">
    <property type="entry name" value="6,7-DIMETHYL-8-RIBITYLLUMAZINE SYNTHASE DMRL SYNTHASE LUMAZINE SYNTHASE"/>
    <property type="match status" value="1"/>
</dbReference>
<comment type="catalytic activity">
    <reaction evidence="6 7">
        <text>(2S)-2-hydroxy-3-oxobutyl phosphate + 5-amino-6-(D-ribitylamino)uracil = 6,7-dimethyl-8-(1-D-ribityl)lumazine + phosphate + 2 H2O + H(+)</text>
        <dbReference type="Rhea" id="RHEA:26152"/>
        <dbReference type="ChEBI" id="CHEBI:15377"/>
        <dbReference type="ChEBI" id="CHEBI:15378"/>
        <dbReference type="ChEBI" id="CHEBI:15934"/>
        <dbReference type="ChEBI" id="CHEBI:43474"/>
        <dbReference type="ChEBI" id="CHEBI:58201"/>
        <dbReference type="ChEBI" id="CHEBI:58830"/>
        <dbReference type="EC" id="2.5.1.78"/>
    </reaction>
</comment>
<evidence type="ECO:0000256" key="3">
    <source>
        <dbReference type="ARBA" id="ARBA00012664"/>
    </source>
</evidence>
<dbReference type="Proteomes" id="UP001242288">
    <property type="component" value="Unassembled WGS sequence"/>
</dbReference>
<evidence type="ECO:0000256" key="2">
    <source>
        <dbReference type="ARBA" id="ARBA00007424"/>
    </source>
</evidence>
<comment type="caution">
    <text evidence="9">The sequence shown here is derived from an EMBL/GenBank/DDBJ whole genome shotgun (WGS) entry which is preliminary data.</text>
</comment>
<gene>
    <name evidence="7" type="primary">ribH</name>
    <name evidence="9" type="ORF">NIE36_22965</name>
    <name evidence="8" type="ORF">OSB80_23045</name>
</gene>
<evidence type="ECO:0000256" key="7">
    <source>
        <dbReference type="HAMAP-Rule" id="MF_00178"/>
    </source>
</evidence>
<feature type="binding site" evidence="7">
    <location>
        <begin position="84"/>
        <end position="86"/>
    </location>
    <ligand>
        <name>5-amino-6-(D-ribitylamino)uracil</name>
        <dbReference type="ChEBI" id="CHEBI:15934"/>
    </ligand>
</feature>
<feature type="binding site" evidence="7">
    <location>
        <position position="26"/>
    </location>
    <ligand>
        <name>5-amino-6-(D-ribitylamino)uracil</name>
        <dbReference type="ChEBI" id="CHEBI:15934"/>
    </ligand>
</feature>
<evidence type="ECO:0000313" key="8">
    <source>
        <dbReference type="EMBL" id="MCX4148232.1"/>
    </source>
</evidence>
<evidence type="ECO:0000256" key="1">
    <source>
        <dbReference type="ARBA" id="ARBA00004917"/>
    </source>
</evidence>
<comment type="pathway">
    <text evidence="1 7">Cofactor biosynthesis; riboflavin biosynthesis; riboflavin from 2-hydroxy-3-oxobutyl phosphate and 5-amino-6-(D-ribitylamino)uracil: step 1/2.</text>
</comment>
<dbReference type="RefSeq" id="WP_266259385.1">
    <property type="nucleotide sequence ID" value="NZ_JAMXWF010000020.1"/>
</dbReference>
<comment type="function">
    <text evidence="7">Catalyzes the formation of 6,7-dimethyl-8-ribityllumazine by condensation of 5-amino-6-(D-ribitylamino)uracil with 3,4-dihydroxy-2-butanone 4-phosphate. This is the penultimate step in the biosynthesis of riboflavin.</text>
</comment>
<proteinExistence type="inferred from homology"/>
<dbReference type="InterPro" id="IPR036467">
    <property type="entry name" value="LS/RS_sf"/>
</dbReference>
<dbReference type="GO" id="GO:0009231">
    <property type="term" value="P:riboflavin biosynthetic process"/>
    <property type="evidence" value="ECO:0007669"/>
    <property type="project" value="UniProtKB-UniRule"/>
</dbReference>
<comment type="caution">
    <text evidence="7">Lacks conserved residue(s) required for the propagation of feature annotation.</text>
</comment>
<dbReference type="Pfam" id="PF00885">
    <property type="entry name" value="DMRL_synthase"/>
    <property type="match status" value="1"/>
</dbReference>
<dbReference type="InterPro" id="IPR034964">
    <property type="entry name" value="LS"/>
</dbReference>
<name>A0AAP5BGE0_9BURK</name>
<dbReference type="GO" id="GO:0000906">
    <property type="term" value="F:6,7-dimethyl-8-ribityllumazine synthase activity"/>
    <property type="evidence" value="ECO:0007669"/>
    <property type="project" value="UniProtKB-UniRule"/>
</dbReference>
<evidence type="ECO:0000256" key="6">
    <source>
        <dbReference type="ARBA" id="ARBA00048785"/>
    </source>
</evidence>
<keyword evidence="10" id="KW-1185">Reference proteome</keyword>
<accession>A0AAP5BGE0</accession>
<keyword evidence="4 7" id="KW-0686">Riboflavin biosynthesis</keyword>
<comment type="similarity">
    <text evidence="2 7">Belongs to the DMRL synthase family.</text>
</comment>